<comment type="caution">
    <text evidence="1">The sequence shown here is derived from an EMBL/GenBank/DDBJ whole genome shotgun (WGS) entry which is preliminary data.</text>
</comment>
<gene>
    <name evidence="1" type="ORF">L2E82_12655</name>
</gene>
<evidence type="ECO:0000313" key="2">
    <source>
        <dbReference type="Proteomes" id="UP001055811"/>
    </source>
</evidence>
<name>A0ACB9GGH7_CICIN</name>
<dbReference type="EMBL" id="CM042010">
    <property type="protein sequence ID" value="KAI3782603.1"/>
    <property type="molecule type" value="Genomic_DNA"/>
</dbReference>
<organism evidence="1 2">
    <name type="scientific">Cichorium intybus</name>
    <name type="common">Chicory</name>
    <dbReference type="NCBI Taxonomy" id="13427"/>
    <lineage>
        <taxon>Eukaryota</taxon>
        <taxon>Viridiplantae</taxon>
        <taxon>Streptophyta</taxon>
        <taxon>Embryophyta</taxon>
        <taxon>Tracheophyta</taxon>
        <taxon>Spermatophyta</taxon>
        <taxon>Magnoliopsida</taxon>
        <taxon>eudicotyledons</taxon>
        <taxon>Gunneridae</taxon>
        <taxon>Pentapetalae</taxon>
        <taxon>asterids</taxon>
        <taxon>campanulids</taxon>
        <taxon>Asterales</taxon>
        <taxon>Asteraceae</taxon>
        <taxon>Cichorioideae</taxon>
        <taxon>Cichorieae</taxon>
        <taxon>Cichoriinae</taxon>
        <taxon>Cichorium</taxon>
    </lineage>
</organism>
<protein>
    <submittedName>
        <fullName evidence="1">Uncharacterized protein</fullName>
    </submittedName>
</protein>
<accession>A0ACB9GGH7</accession>
<reference evidence="2" key="1">
    <citation type="journal article" date="2022" name="Mol. Ecol. Resour.">
        <title>The genomes of chicory, endive, great burdock and yacon provide insights into Asteraceae palaeo-polyploidization history and plant inulin production.</title>
        <authorList>
            <person name="Fan W."/>
            <person name="Wang S."/>
            <person name="Wang H."/>
            <person name="Wang A."/>
            <person name="Jiang F."/>
            <person name="Liu H."/>
            <person name="Zhao H."/>
            <person name="Xu D."/>
            <person name="Zhang Y."/>
        </authorList>
    </citation>
    <scope>NUCLEOTIDE SEQUENCE [LARGE SCALE GENOMIC DNA]</scope>
    <source>
        <strain evidence="2">cv. Punajuju</strain>
    </source>
</reference>
<keyword evidence="2" id="KW-1185">Reference proteome</keyword>
<sequence length="88" mass="10243">MGSLFVLISWLTLFHNFKRYKEFCIFICFLSVAPLSLSGYQSNISIEKVDLFLSENKNNMLKKPHHPLHNIILETKQTLDSDDLITEI</sequence>
<reference evidence="1 2" key="2">
    <citation type="journal article" date="2022" name="Mol. Ecol. Resour.">
        <title>The genomes of chicory, endive, great burdock and yacon provide insights into Asteraceae paleo-polyploidization history and plant inulin production.</title>
        <authorList>
            <person name="Fan W."/>
            <person name="Wang S."/>
            <person name="Wang H."/>
            <person name="Wang A."/>
            <person name="Jiang F."/>
            <person name="Liu H."/>
            <person name="Zhao H."/>
            <person name="Xu D."/>
            <person name="Zhang Y."/>
        </authorList>
    </citation>
    <scope>NUCLEOTIDE SEQUENCE [LARGE SCALE GENOMIC DNA]</scope>
    <source>
        <strain evidence="2">cv. Punajuju</strain>
        <tissue evidence="1">Leaves</tissue>
    </source>
</reference>
<evidence type="ECO:0000313" key="1">
    <source>
        <dbReference type="EMBL" id="KAI3782603.1"/>
    </source>
</evidence>
<dbReference type="Proteomes" id="UP001055811">
    <property type="component" value="Linkage Group LG02"/>
</dbReference>
<proteinExistence type="predicted"/>